<accession>A0AAD7PIM9</accession>
<proteinExistence type="predicted"/>
<dbReference type="EMBL" id="JARAOO010000009">
    <property type="protein sequence ID" value="KAJ7956145.1"/>
    <property type="molecule type" value="Genomic_DNA"/>
</dbReference>
<organism evidence="1 2">
    <name type="scientific">Quillaja saponaria</name>
    <name type="common">Soap bark tree</name>
    <dbReference type="NCBI Taxonomy" id="32244"/>
    <lineage>
        <taxon>Eukaryota</taxon>
        <taxon>Viridiplantae</taxon>
        <taxon>Streptophyta</taxon>
        <taxon>Embryophyta</taxon>
        <taxon>Tracheophyta</taxon>
        <taxon>Spermatophyta</taxon>
        <taxon>Magnoliopsida</taxon>
        <taxon>eudicotyledons</taxon>
        <taxon>Gunneridae</taxon>
        <taxon>Pentapetalae</taxon>
        <taxon>rosids</taxon>
        <taxon>fabids</taxon>
        <taxon>Fabales</taxon>
        <taxon>Quillajaceae</taxon>
        <taxon>Quillaja</taxon>
    </lineage>
</organism>
<dbReference type="AlphaFoldDB" id="A0AAD7PIM9"/>
<sequence>MCVRERERERDHSESFEGILSELKFKYAVLLKLEENVHEVLLMVAGCDYDRLSSLSCAVRYRPYQRKHLILQN</sequence>
<evidence type="ECO:0000313" key="1">
    <source>
        <dbReference type="EMBL" id="KAJ7956145.1"/>
    </source>
</evidence>
<comment type="caution">
    <text evidence="1">The sequence shown here is derived from an EMBL/GenBank/DDBJ whole genome shotgun (WGS) entry which is preliminary data.</text>
</comment>
<reference evidence="1" key="1">
    <citation type="journal article" date="2023" name="Science">
        <title>Elucidation of the pathway for biosynthesis of saponin adjuvants from the soapbark tree.</title>
        <authorList>
            <person name="Reed J."/>
            <person name="Orme A."/>
            <person name="El-Demerdash A."/>
            <person name="Owen C."/>
            <person name="Martin L.B.B."/>
            <person name="Misra R.C."/>
            <person name="Kikuchi S."/>
            <person name="Rejzek M."/>
            <person name="Martin A.C."/>
            <person name="Harkess A."/>
            <person name="Leebens-Mack J."/>
            <person name="Louveau T."/>
            <person name="Stephenson M.J."/>
            <person name="Osbourn A."/>
        </authorList>
    </citation>
    <scope>NUCLEOTIDE SEQUENCE</scope>
    <source>
        <strain evidence="1">S10</strain>
    </source>
</reference>
<gene>
    <name evidence="1" type="ORF">O6P43_022635</name>
</gene>
<name>A0AAD7PIM9_QUISA</name>
<keyword evidence="2" id="KW-1185">Reference proteome</keyword>
<evidence type="ECO:0000313" key="2">
    <source>
        <dbReference type="Proteomes" id="UP001163823"/>
    </source>
</evidence>
<protein>
    <submittedName>
        <fullName evidence="1">Uncharacterized protein</fullName>
    </submittedName>
</protein>
<dbReference type="Proteomes" id="UP001163823">
    <property type="component" value="Chromosome 9"/>
</dbReference>
<dbReference type="KEGG" id="qsa:O6P43_022635"/>